<dbReference type="EMBL" id="CAVNYO010000402">
    <property type="protein sequence ID" value="CAK5274410.1"/>
    <property type="molecule type" value="Genomic_DNA"/>
</dbReference>
<organism evidence="1 2">
    <name type="scientific">Mycena citricolor</name>
    <dbReference type="NCBI Taxonomy" id="2018698"/>
    <lineage>
        <taxon>Eukaryota</taxon>
        <taxon>Fungi</taxon>
        <taxon>Dikarya</taxon>
        <taxon>Basidiomycota</taxon>
        <taxon>Agaricomycotina</taxon>
        <taxon>Agaricomycetes</taxon>
        <taxon>Agaricomycetidae</taxon>
        <taxon>Agaricales</taxon>
        <taxon>Marasmiineae</taxon>
        <taxon>Mycenaceae</taxon>
        <taxon>Mycena</taxon>
    </lineage>
</organism>
<sequence>MLKSVVRRTPSCGVLLPMPRSLESILNKRAVFTARSAVVPGGRERATAGNCMCWSEDHQFRAGFCSSLWSVIIAHYVIPSQRVDPSKDGLRTASPPFRTDLSTWVTFVLRDQRSMS</sequence>
<protein>
    <submittedName>
        <fullName evidence="1">Uncharacterized protein</fullName>
    </submittedName>
</protein>
<name>A0AAD2HFX0_9AGAR</name>
<dbReference type="AlphaFoldDB" id="A0AAD2HFX0"/>
<dbReference type="Proteomes" id="UP001295794">
    <property type="component" value="Unassembled WGS sequence"/>
</dbReference>
<evidence type="ECO:0000313" key="2">
    <source>
        <dbReference type="Proteomes" id="UP001295794"/>
    </source>
</evidence>
<reference evidence="1" key="1">
    <citation type="submission" date="2023-11" db="EMBL/GenBank/DDBJ databases">
        <authorList>
            <person name="De Vega J J."/>
            <person name="De Vega J J."/>
        </authorList>
    </citation>
    <scope>NUCLEOTIDE SEQUENCE</scope>
</reference>
<keyword evidence="2" id="KW-1185">Reference proteome</keyword>
<evidence type="ECO:0000313" key="1">
    <source>
        <dbReference type="EMBL" id="CAK5274410.1"/>
    </source>
</evidence>
<comment type="caution">
    <text evidence="1">The sequence shown here is derived from an EMBL/GenBank/DDBJ whole genome shotgun (WGS) entry which is preliminary data.</text>
</comment>
<gene>
    <name evidence="1" type="ORF">MYCIT1_LOCUS21604</name>
</gene>
<accession>A0AAD2HFX0</accession>
<proteinExistence type="predicted"/>